<proteinExistence type="predicted"/>
<feature type="compositionally biased region" description="Low complexity" evidence="2">
    <location>
        <begin position="15"/>
        <end position="24"/>
    </location>
</feature>
<dbReference type="AlphaFoldDB" id="A0A0F7S978"/>
<feature type="coiled-coil region" evidence="1">
    <location>
        <begin position="189"/>
        <end position="216"/>
    </location>
</feature>
<protein>
    <submittedName>
        <fullName evidence="3">Uncharacterized protein</fullName>
    </submittedName>
</protein>
<gene>
    <name evidence="3" type="primary">SSCI26440.1</name>
</gene>
<evidence type="ECO:0000256" key="1">
    <source>
        <dbReference type="SAM" id="Coils"/>
    </source>
</evidence>
<feature type="region of interest" description="Disordered" evidence="2">
    <location>
        <begin position="1"/>
        <end position="24"/>
    </location>
</feature>
<dbReference type="EMBL" id="CCFA01001412">
    <property type="protein sequence ID" value="CDW97238.1"/>
    <property type="molecule type" value="Genomic_DNA"/>
</dbReference>
<dbReference type="Proteomes" id="UP000242770">
    <property type="component" value="Unassembled WGS sequence"/>
</dbReference>
<feature type="compositionally biased region" description="Polar residues" evidence="2">
    <location>
        <begin position="232"/>
        <end position="241"/>
    </location>
</feature>
<reference evidence="4" key="1">
    <citation type="submission" date="2014-06" db="EMBL/GenBank/DDBJ databases">
        <authorList>
            <person name="Berkman P.J."/>
        </authorList>
    </citation>
    <scope>NUCLEOTIDE SEQUENCE [LARGE SCALE GENOMIC DNA]</scope>
</reference>
<name>A0A0F7S978_9BASI</name>
<feature type="region of interest" description="Disordered" evidence="2">
    <location>
        <begin position="83"/>
        <end position="108"/>
    </location>
</feature>
<accession>A0A0F7S978</accession>
<organism evidence="3 4">
    <name type="scientific">Sporisorium scitamineum</name>
    <dbReference type="NCBI Taxonomy" id="49012"/>
    <lineage>
        <taxon>Eukaryota</taxon>
        <taxon>Fungi</taxon>
        <taxon>Dikarya</taxon>
        <taxon>Basidiomycota</taxon>
        <taxon>Ustilaginomycotina</taxon>
        <taxon>Ustilaginomycetes</taxon>
        <taxon>Ustilaginales</taxon>
        <taxon>Ustilaginaceae</taxon>
        <taxon>Sporisorium</taxon>
    </lineage>
</organism>
<feature type="region of interest" description="Disordered" evidence="2">
    <location>
        <begin position="231"/>
        <end position="252"/>
    </location>
</feature>
<keyword evidence="1" id="KW-0175">Coiled coil</keyword>
<keyword evidence="4" id="KW-1185">Reference proteome</keyword>
<evidence type="ECO:0000256" key="2">
    <source>
        <dbReference type="SAM" id="MobiDB-lite"/>
    </source>
</evidence>
<sequence length="252" mass="29170">MPDQSMMDSSLPAPGSVVQSQVDDDGIVGVQDTQIPRELKRKPPFVCCDTRFKKDQYYRQRHLDQHAKPVGYRFFSYPNTAEPAAAADGQSRQAGQEEEEMLNASSERDQEHANMASAAKRLRHLQGASRCSSMNGIWSSYEGRTREYLLQEVDHLQKRSREQYWQDIDWLKMPAYTQWRQSVQAIQARTRLMIQKAQQQQEVQELQQQLRSVMQGGQQYQRLPAPVYDGLTNEQQQQQQPDLHGWPVYGPN</sequence>
<evidence type="ECO:0000313" key="4">
    <source>
        <dbReference type="Proteomes" id="UP000242770"/>
    </source>
</evidence>
<evidence type="ECO:0000313" key="3">
    <source>
        <dbReference type="EMBL" id="CDW97238.1"/>
    </source>
</evidence>